<proteinExistence type="predicted"/>
<protein>
    <submittedName>
        <fullName evidence="1">Uncharacterized protein</fullName>
    </submittedName>
</protein>
<sequence>METINLTAPRAAILLQLYIERKRGFTT</sequence>
<accession>A0A0F8WXL8</accession>
<evidence type="ECO:0000313" key="1">
    <source>
        <dbReference type="EMBL" id="KKK61373.1"/>
    </source>
</evidence>
<name>A0A0F8WXL8_9ZZZZ</name>
<organism evidence="1">
    <name type="scientific">marine sediment metagenome</name>
    <dbReference type="NCBI Taxonomy" id="412755"/>
    <lineage>
        <taxon>unclassified sequences</taxon>
        <taxon>metagenomes</taxon>
        <taxon>ecological metagenomes</taxon>
    </lineage>
</organism>
<reference evidence="1" key="1">
    <citation type="journal article" date="2015" name="Nature">
        <title>Complex archaea that bridge the gap between prokaryotes and eukaryotes.</title>
        <authorList>
            <person name="Spang A."/>
            <person name="Saw J.H."/>
            <person name="Jorgensen S.L."/>
            <person name="Zaremba-Niedzwiedzka K."/>
            <person name="Martijn J."/>
            <person name="Lind A.E."/>
            <person name="van Eijk R."/>
            <person name="Schleper C."/>
            <person name="Guy L."/>
            <person name="Ettema T.J."/>
        </authorList>
    </citation>
    <scope>NUCLEOTIDE SEQUENCE</scope>
</reference>
<dbReference type="EMBL" id="LAZR01062509">
    <property type="protein sequence ID" value="KKK61373.1"/>
    <property type="molecule type" value="Genomic_DNA"/>
</dbReference>
<comment type="caution">
    <text evidence="1">The sequence shown here is derived from an EMBL/GenBank/DDBJ whole genome shotgun (WGS) entry which is preliminary data.</text>
</comment>
<dbReference type="AlphaFoldDB" id="A0A0F8WXL8"/>
<gene>
    <name evidence="1" type="ORF">LCGC14_3014990</name>
</gene>
<feature type="non-terminal residue" evidence="1">
    <location>
        <position position="27"/>
    </location>
</feature>